<name>A0AA35S938_GEOBA</name>
<dbReference type="AlphaFoldDB" id="A0AA35S938"/>
<reference evidence="1" key="1">
    <citation type="submission" date="2023-03" db="EMBL/GenBank/DDBJ databases">
        <authorList>
            <person name="Steffen K."/>
            <person name="Cardenas P."/>
        </authorList>
    </citation>
    <scope>NUCLEOTIDE SEQUENCE</scope>
</reference>
<feature type="non-terminal residue" evidence="1">
    <location>
        <position position="1"/>
    </location>
</feature>
<sequence length="200" mass="21703">MIVNIRVHLEIGGVRTLLGPYQRQLVGRAHESDLHDFVLDKAVEVLTTDVFSPELRRKVYFVSVKSGGGERGGEEGGQERDLGVVYDVYCVRAEPSAAGIASSELVAELMRVFGLSEVKEEALVPWKVSPVDQNEGERFHECRTGREDCGSPTDPQYQPGSAFLLTTGSCPVSTSYSPDALLHSLPAIVAAGDHVEVSTF</sequence>
<evidence type="ECO:0000313" key="1">
    <source>
        <dbReference type="EMBL" id="CAI8024201.1"/>
    </source>
</evidence>
<comment type="caution">
    <text evidence="1">The sequence shown here is derived from an EMBL/GenBank/DDBJ whole genome shotgun (WGS) entry which is preliminary data.</text>
</comment>
<protein>
    <submittedName>
        <fullName evidence="1">Uncharacterized protein</fullName>
    </submittedName>
</protein>
<dbReference type="EMBL" id="CASHTH010002060">
    <property type="protein sequence ID" value="CAI8024201.1"/>
    <property type="molecule type" value="Genomic_DNA"/>
</dbReference>
<proteinExistence type="predicted"/>
<organism evidence="1 2">
    <name type="scientific">Geodia barretti</name>
    <name type="common">Barrett's horny sponge</name>
    <dbReference type="NCBI Taxonomy" id="519541"/>
    <lineage>
        <taxon>Eukaryota</taxon>
        <taxon>Metazoa</taxon>
        <taxon>Porifera</taxon>
        <taxon>Demospongiae</taxon>
        <taxon>Heteroscleromorpha</taxon>
        <taxon>Tetractinellida</taxon>
        <taxon>Astrophorina</taxon>
        <taxon>Geodiidae</taxon>
        <taxon>Geodia</taxon>
    </lineage>
</organism>
<gene>
    <name evidence="1" type="ORF">GBAR_LOCUS14075</name>
</gene>
<keyword evidence="2" id="KW-1185">Reference proteome</keyword>
<accession>A0AA35S938</accession>
<dbReference type="Proteomes" id="UP001174909">
    <property type="component" value="Unassembled WGS sequence"/>
</dbReference>
<evidence type="ECO:0000313" key="2">
    <source>
        <dbReference type="Proteomes" id="UP001174909"/>
    </source>
</evidence>